<name>A0AAE1CVB2_9GAST</name>
<proteinExistence type="predicted"/>
<dbReference type="AlphaFoldDB" id="A0AAE1CVB2"/>
<dbReference type="EMBL" id="JAWDGP010006595">
    <property type="protein sequence ID" value="KAK3738543.1"/>
    <property type="molecule type" value="Genomic_DNA"/>
</dbReference>
<reference evidence="1" key="1">
    <citation type="journal article" date="2023" name="G3 (Bethesda)">
        <title>A reference genome for the long-term kleptoplast-retaining sea slug Elysia crispata morphotype clarki.</title>
        <authorList>
            <person name="Eastman K.E."/>
            <person name="Pendleton A.L."/>
            <person name="Shaikh M.A."/>
            <person name="Suttiyut T."/>
            <person name="Ogas R."/>
            <person name="Tomko P."/>
            <person name="Gavelis G."/>
            <person name="Widhalm J.R."/>
            <person name="Wisecaver J.H."/>
        </authorList>
    </citation>
    <scope>NUCLEOTIDE SEQUENCE</scope>
    <source>
        <strain evidence="1">ECLA1</strain>
    </source>
</reference>
<gene>
    <name evidence="1" type="ORF">RRG08_048203</name>
</gene>
<comment type="caution">
    <text evidence="1">The sequence shown here is derived from an EMBL/GenBank/DDBJ whole genome shotgun (WGS) entry which is preliminary data.</text>
</comment>
<accession>A0AAE1CVB2</accession>
<protein>
    <submittedName>
        <fullName evidence="1">Uncharacterized protein</fullName>
    </submittedName>
</protein>
<evidence type="ECO:0000313" key="2">
    <source>
        <dbReference type="Proteomes" id="UP001283361"/>
    </source>
</evidence>
<keyword evidence="2" id="KW-1185">Reference proteome</keyword>
<dbReference type="Proteomes" id="UP001283361">
    <property type="component" value="Unassembled WGS sequence"/>
</dbReference>
<evidence type="ECO:0000313" key="1">
    <source>
        <dbReference type="EMBL" id="KAK3738543.1"/>
    </source>
</evidence>
<sequence length="112" mass="12830">MFTTPGKETSLTRRDLCFKTVTNTWTVFCRKNFRRFHYWAANSRDKRDGFLLALSRLSLPDLNQVANGRKVDGLLEAACETTLQELSSSSKKTVWLSSPVKSEVWTPRGGKW</sequence>
<organism evidence="1 2">
    <name type="scientific">Elysia crispata</name>
    <name type="common">lettuce slug</name>
    <dbReference type="NCBI Taxonomy" id="231223"/>
    <lineage>
        <taxon>Eukaryota</taxon>
        <taxon>Metazoa</taxon>
        <taxon>Spiralia</taxon>
        <taxon>Lophotrochozoa</taxon>
        <taxon>Mollusca</taxon>
        <taxon>Gastropoda</taxon>
        <taxon>Heterobranchia</taxon>
        <taxon>Euthyneura</taxon>
        <taxon>Panpulmonata</taxon>
        <taxon>Sacoglossa</taxon>
        <taxon>Placobranchoidea</taxon>
        <taxon>Plakobranchidae</taxon>
        <taxon>Elysia</taxon>
    </lineage>
</organism>